<dbReference type="Gene3D" id="1.20.930.10">
    <property type="entry name" value="Conserved domain common to transcription factors TFIIS, elongin A, CRSP70"/>
    <property type="match status" value="1"/>
</dbReference>
<feature type="region of interest" description="Disordered" evidence="1">
    <location>
        <begin position="235"/>
        <end position="254"/>
    </location>
</feature>
<feature type="compositionally biased region" description="Polar residues" evidence="1">
    <location>
        <begin position="972"/>
        <end position="981"/>
    </location>
</feature>
<dbReference type="InterPro" id="IPR035441">
    <property type="entry name" value="TFIIS/LEDGF_dom_sf"/>
</dbReference>
<protein>
    <recommendedName>
        <fullName evidence="4">TFIIS N-terminal domain-containing protein</fullName>
    </recommendedName>
</protein>
<feature type="compositionally biased region" description="Polar residues" evidence="1">
    <location>
        <begin position="269"/>
        <end position="281"/>
    </location>
</feature>
<feature type="compositionally biased region" description="Basic and acidic residues" evidence="1">
    <location>
        <begin position="359"/>
        <end position="373"/>
    </location>
</feature>
<proteinExistence type="predicted"/>
<dbReference type="EMBL" id="CP093347">
    <property type="protein sequence ID" value="WOG99770.1"/>
    <property type="molecule type" value="Genomic_DNA"/>
</dbReference>
<sequence>MTLEDFFTLTEMKNGLSAPARMKELINVMQKDKHNIVKNVGDASRQWYTVARTIATTDSKDCLALFIQLDGLCYFDTWLKDGQKYYKETGDSFVEELLATLLVATGKLHIDEQKSVTSGIMNTVKDLLTNKSSIVHDKAKALLDSWKQNDESNVVPDDAEIDEKVCDDHHDLEDVNENPDSKREQPECSSLNISNSGGNNSEEKNAEPSVDEVKPEICPEAVHPDGIVESTVQPLDKSSNHASPDPGHSTDTSKLISGISSVLENPATHISDSTGIESSGSAVPEQRTLERHLDVANPNEDNDAKQLPQIKSCDKLGATDSSFGADSSNTVESKVGANMEKDFDAKKEDPSPKLFSYGDARKQVSEGKGEMGDSRSSYPCSKLSVSNSTAPVDVLQDSSFSKHDLGKNEDLTTNLSGKEDTEAIEESNDQSDTDEDEVDLGNDYGFSMSGVNVKDSVDKKSDFELEYSMFDPLEVARQVAMEVEREVDCREPSCSSSERTSGGRMRLAESPDSIHGKNSRVHNSYKDVSVGTHLSAVVRDEAFVKAKNQASEQENCTVDAEPSGATEVDQTTEPVKDKRVCGFDLNEEMLSDDNEISPVSAPISVVSASRAAAASGLPLSPLQFEGTLGWKGSAETSAFRPAPTRKVSGGENFILASGSSSNLFQRQQFLDFDLNVAEDEDDKISELTPNKDIQNSTGCPSEKCSLETSPKKSDLSHLDLNRVGDGSDVPISNWKKETRLLPLWHGQFSQSPSSSSSSMQPSLKNFDLNDQPSLFTPYLDPASVGRSSSDFCTSGSGGVKPDKSVISLMGARVEVNQNEIVPQTGPLSNSRFVKHALDGSMPSNDSYLGLGSSTQYAHSSTYGYNGRSSGSGVPFSSPMYGLGSQFPYMMDSRGSPVVPQVLGSVPALHPSMSQPSFFMSLASAPSEYNGFVPSRNGPDLNSGLMMDRGNRDASTRQLFNPGHGILIDEQMRANSQSTSSSGVGGKRKETDGGWDLYPFNYKHHQPPWK</sequence>
<dbReference type="AlphaFoldDB" id="A0AAF0X0Y1"/>
<feature type="compositionally biased region" description="Polar residues" evidence="1">
    <location>
        <begin position="374"/>
        <end position="385"/>
    </location>
</feature>
<evidence type="ECO:0008006" key="4">
    <source>
        <dbReference type="Google" id="ProtNLM"/>
    </source>
</evidence>
<feature type="region of interest" description="Disordered" evidence="1">
    <location>
        <begin position="166"/>
        <end position="213"/>
    </location>
</feature>
<feature type="region of interest" description="Disordered" evidence="1">
    <location>
        <begin position="554"/>
        <end position="573"/>
    </location>
</feature>
<accession>A0AAF0X0Y1</accession>
<feature type="compositionally biased region" description="Basic and acidic residues" evidence="1">
    <location>
        <begin position="201"/>
        <end position="213"/>
    </location>
</feature>
<name>A0AAF0X0Y1_DAUCS</name>
<dbReference type="PANTHER" id="PTHR47292:SF1">
    <property type="entry name" value="TRANSCRIPTION ELONGATION FACTOR (TFIIS) FAMILY PROTEIN"/>
    <property type="match status" value="1"/>
</dbReference>
<feature type="compositionally biased region" description="Polar residues" evidence="1">
    <location>
        <begin position="687"/>
        <end position="699"/>
    </location>
</feature>
<reference evidence="2" key="2">
    <citation type="submission" date="2022-03" db="EMBL/GenBank/DDBJ databases">
        <title>Draft title - Genomic analysis of global carrot germplasm unveils the trajectory of domestication and the origin of high carotenoid orange carrot.</title>
        <authorList>
            <person name="Iorizzo M."/>
            <person name="Ellison S."/>
            <person name="Senalik D."/>
            <person name="Macko-Podgorni A."/>
            <person name="Grzebelus D."/>
            <person name="Bostan H."/>
            <person name="Rolling W."/>
            <person name="Curaba J."/>
            <person name="Simon P."/>
        </authorList>
    </citation>
    <scope>NUCLEOTIDE SEQUENCE</scope>
    <source>
        <tissue evidence="2">Leaf</tissue>
    </source>
</reference>
<feature type="compositionally biased region" description="Basic and acidic residues" evidence="1">
    <location>
        <begin position="339"/>
        <end position="351"/>
    </location>
</feature>
<dbReference type="Proteomes" id="UP000077755">
    <property type="component" value="Chromosome 5"/>
</dbReference>
<feature type="region of interest" description="Disordered" evidence="1">
    <location>
        <begin position="400"/>
        <end position="440"/>
    </location>
</feature>
<evidence type="ECO:0000313" key="2">
    <source>
        <dbReference type="EMBL" id="WOG99770.1"/>
    </source>
</evidence>
<feature type="region of interest" description="Disordered" evidence="1">
    <location>
        <begin position="490"/>
        <end position="520"/>
    </location>
</feature>
<feature type="compositionally biased region" description="Basic and acidic residues" evidence="1">
    <location>
        <begin position="400"/>
        <end position="410"/>
    </location>
</feature>
<reference evidence="2" key="1">
    <citation type="journal article" date="2016" name="Nat. Genet.">
        <title>A high-quality carrot genome assembly provides new insights into carotenoid accumulation and asterid genome evolution.</title>
        <authorList>
            <person name="Iorizzo M."/>
            <person name="Ellison S."/>
            <person name="Senalik D."/>
            <person name="Zeng P."/>
            <person name="Satapoomin P."/>
            <person name="Huang J."/>
            <person name="Bowman M."/>
            <person name="Iovene M."/>
            <person name="Sanseverino W."/>
            <person name="Cavagnaro P."/>
            <person name="Yildiz M."/>
            <person name="Macko-Podgorni A."/>
            <person name="Moranska E."/>
            <person name="Grzebelus E."/>
            <person name="Grzebelus D."/>
            <person name="Ashrafi H."/>
            <person name="Zheng Z."/>
            <person name="Cheng S."/>
            <person name="Spooner D."/>
            <person name="Van Deynze A."/>
            <person name="Simon P."/>
        </authorList>
    </citation>
    <scope>NUCLEOTIDE SEQUENCE</scope>
    <source>
        <tissue evidence="2">Leaf</tissue>
    </source>
</reference>
<feature type="compositionally biased region" description="Basic and acidic residues" evidence="1">
    <location>
        <begin position="166"/>
        <end position="186"/>
    </location>
</feature>
<organism evidence="2 3">
    <name type="scientific">Daucus carota subsp. sativus</name>
    <name type="common">Carrot</name>
    <dbReference type="NCBI Taxonomy" id="79200"/>
    <lineage>
        <taxon>Eukaryota</taxon>
        <taxon>Viridiplantae</taxon>
        <taxon>Streptophyta</taxon>
        <taxon>Embryophyta</taxon>
        <taxon>Tracheophyta</taxon>
        <taxon>Spermatophyta</taxon>
        <taxon>Magnoliopsida</taxon>
        <taxon>eudicotyledons</taxon>
        <taxon>Gunneridae</taxon>
        <taxon>Pentapetalae</taxon>
        <taxon>asterids</taxon>
        <taxon>campanulids</taxon>
        <taxon>Apiales</taxon>
        <taxon>Apiaceae</taxon>
        <taxon>Apioideae</taxon>
        <taxon>Scandiceae</taxon>
        <taxon>Daucinae</taxon>
        <taxon>Daucus</taxon>
        <taxon>Daucus sect. Daucus</taxon>
    </lineage>
</organism>
<feature type="region of interest" description="Disordered" evidence="1">
    <location>
        <begin position="269"/>
        <end position="385"/>
    </location>
</feature>
<feature type="compositionally biased region" description="Polar residues" evidence="1">
    <location>
        <begin position="319"/>
        <end position="332"/>
    </location>
</feature>
<dbReference type="PANTHER" id="PTHR47292">
    <property type="entry name" value="TRANSCRIPTION ELONGATION FACTOR (TFIIS) FAMILY PROTEIN-RELATED"/>
    <property type="match status" value="1"/>
</dbReference>
<evidence type="ECO:0000256" key="1">
    <source>
        <dbReference type="SAM" id="MobiDB-lite"/>
    </source>
</evidence>
<feature type="region of interest" description="Disordered" evidence="1">
    <location>
        <begin position="685"/>
        <end position="712"/>
    </location>
</feature>
<feature type="compositionally biased region" description="Acidic residues" evidence="1">
    <location>
        <begin position="422"/>
        <end position="440"/>
    </location>
</feature>
<feature type="region of interest" description="Disordered" evidence="1">
    <location>
        <begin position="972"/>
        <end position="1009"/>
    </location>
</feature>
<keyword evidence="3" id="KW-1185">Reference proteome</keyword>
<evidence type="ECO:0000313" key="3">
    <source>
        <dbReference type="Proteomes" id="UP000077755"/>
    </source>
</evidence>
<feature type="compositionally biased region" description="Basic and acidic residues" evidence="1">
    <location>
        <begin position="506"/>
        <end position="515"/>
    </location>
</feature>
<gene>
    <name evidence="2" type="ORF">DCAR_0519126</name>
</gene>
<feature type="compositionally biased region" description="Low complexity" evidence="1">
    <location>
        <begin position="189"/>
        <end position="200"/>
    </location>
</feature>